<gene>
    <name evidence="1" type="ORF">MENTE1834_LOCUS13721</name>
</gene>
<protein>
    <submittedName>
        <fullName evidence="1">Uncharacterized protein</fullName>
    </submittedName>
</protein>
<proteinExistence type="predicted"/>
<dbReference type="EMBL" id="CAVMJV010000014">
    <property type="protein sequence ID" value="CAK5051849.1"/>
    <property type="molecule type" value="Genomic_DNA"/>
</dbReference>
<comment type="caution">
    <text evidence="1">The sequence shown here is derived from an EMBL/GenBank/DDBJ whole genome shotgun (WGS) entry which is preliminary data.</text>
</comment>
<evidence type="ECO:0000313" key="1">
    <source>
        <dbReference type="EMBL" id="CAK5051849.1"/>
    </source>
</evidence>
<reference evidence="1" key="1">
    <citation type="submission" date="2023-11" db="EMBL/GenBank/DDBJ databases">
        <authorList>
            <person name="Poullet M."/>
        </authorList>
    </citation>
    <scope>NUCLEOTIDE SEQUENCE</scope>
    <source>
        <strain evidence="1">E1834</strain>
    </source>
</reference>
<name>A0ACB0YL60_MELEN</name>
<accession>A0ACB0YL60</accession>
<evidence type="ECO:0000313" key="2">
    <source>
        <dbReference type="Proteomes" id="UP001497535"/>
    </source>
</evidence>
<keyword evidence="2" id="KW-1185">Reference proteome</keyword>
<organism evidence="1 2">
    <name type="scientific">Meloidogyne enterolobii</name>
    <name type="common">Root-knot nematode worm</name>
    <name type="synonym">Meloidogyne mayaguensis</name>
    <dbReference type="NCBI Taxonomy" id="390850"/>
    <lineage>
        <taxon>Eukaryota</taxon>
        <taxon>Metazoa</taxon>
        <taxon>Ecdysozoa</taxon>
        <taxon>Nematoda</taxon>
        <taxon>Chromadorea</taxon>
        <taxon>Rhabditida</taxon>
        <taxon>Tylenchina</taxon>
        <taxon>Tylenchomorpha</taxon>
        <taxon>Tylenchoidea</taxon>
        <taxon>Meloidogynidae</taxon>
        <taxon>Meloidogyninae</taxon>
        <taxon>Meloidogyne</taxon>
    </lineage>
</organism>
<dbReference type="Proteomes" id="UP001497535">
    <property type="component" value="Unassembled WGS sequence"/>
</dbReference>
<sequence length="234" mass="27857">MWQFLIFKVILIVFASYFVNSAMQEKKNEEVKEVTLTIKESDKKKIEKLTGTENGLNKKLLPLLIFNFEKDRKRQIEEVLAKIKLNNPMLIKSYEIIKYVQNKFQTTEMIDNYMDLKANFEKLKELEFKEILDICLEKKEKFRKNQAITKFLEEACNKLNGTLEKFDIKPLNVKENKDEMKKIDQFFSENAKKAVEKKYNWKIIQNISNIFNNLAKKNEESDLEEPLLGHKKED</sequence>